<keyword evidence="3" id="KW-1185">Reference proteome</keyword>
<keyword evidence="1" id="KW-1133">Transmembrane helix</keyword>
<keyword evidence="1" id="KW-0472">Membrane</keyword>
<evidence type="ECO:0000313" key="2">
    <source>
        <dbReference type="EMBL" id="KAK0510076.1"/>
    </source>
</evidence>
<evidence type="ECO:0000313" key="3">
    <source>
        <dbReference type="Proteomes" id="UP001166286"/>
    </source>
</evidence>
<dbReference type="Proteomes" id="UP001166286">
    <property type="component" value="Unassembled WGS sequence"/>
</dbReference>
<evidence type="ECO:0000256" key="1">
    <source>
        <dbReference type="SAM" id="Phobius"/>
    </source>
</evidence>
<organism evidence="2 3">
    <name type="scientific">Cladonia borealis</name>
    <dbReference type="NCBI Taxonomy" id="184061"/>
    <lineage>
        <taxon>Eukaryota</taxon>
        <taxon>Fungi</taxon>
        <taxon>Dikarya</taxon>
        <taxon>Ascomycota</taxon>
        <taxon>Pezizomycotina</taxon>
        <taxon>Lecanoromycetes</taxon>
        <taxon>OSLEUM clade</taxon>
        <taxon>Lecanoromycetidae</taxon>
        <taxon>Lecanorales</taxon>
        <taxon>Lecanorineae</taxon>
        <taxon>Cladoniaceae</taxon>
        <taxon>Cladonia</taxon>
    </lineage>
</organism>
<dbReference type="EMBL" id="JAFEKC020000017">
    <property type="protein sequence ID" value="KAK0510076.1"/>
    <property type="molecule type" value="Genomic_DNA"/>
</dbReference>
<sequence length="577" mass="64768">MLFPRLPLARIVRCGRPLRWPNPSKDLPKPRLFSQNSQLLLISGATTRPQLPFLHPATGGRPLPIGPRSQLQYQLARLLTTERKLYLKNQVRLGVKYTLYGWVALFLITVMAWGVQLEIAERKFPAPKEWTWKSRAKYHLSKTQEHTDATGFGVIDWTNVGLTYLELIERLENPDIDGQDLLPILQEAGNIYVDGVGKAGLDISKKPESWRRGYHEALMGVAKAAENREGWVVDRTRAASFPPEIVVGPSNPRPKPVPYEAPLEENCSPAFPPPETFYMRILTTNGFNSRQRLEAALAYADWLDFKGLSSTAGEMFHWGLDIALGSLPAGVNNVVDIRTGVINSKATYVSFNVLRATTAFAEHHARNNNLAAALPIFLSVLRARRQLPDAPPEPRPTAENQSILSLIQSFLAGPTFPIEPPTGDEIQSRTPAAICEEAGVMSHIGELLFATAGRLEPKQSGMSWTRDAVDLAEATINSIDDKDNEAREKCTECLAVSMENWSKMIEKMRKEERQAKSGTQQKSSGRWFWSRNAATEAIEEGKWEREAKIVDERLRSVRRLILNEEDRKQAQRSSLFT</sequence>
<protein>
    <recommendedName>
        <fullName evidence="4">MFS maltose permease</fullName>
    </recommendedName>
</protein>
<evidence type="ECO:0008006" key="4">
    <source>
        <dbReference type="Google" id="ProtNLM"/>
    </source>
</evidence>
<accession>A0AA39QX83</accession>
<feature type="transmembrane region" description="Helical" evidence="1">
    <location>
        <begin position="97"/>
        <end position="115"/>
    </location>
</feature>
<gene>
    <name evidence="2" type="ORF">JMJ35_007470</name>
</gene>
<keyword evidence="1" id="KW-0812">Transmembrane</keyword>
<name>A0AA39QX83_9LECA</name>
<comment type="caution">
    <text evidence="2">The sequence shown here is derived from an EMBL/GenBank/DDBJ whole genome shotgun (WGS) entry which is preliminary data.</text>
</comment>
<reference evidence="2" key="1">
    <citation type="submission" date="2023-03" db="EMBL/GenBank/DDBJ databases">
        <title>Complete genome of Cladonia borealis.</title>
        <authorList>
            <person name="Park H."/>
        </authorList>
    </citation>
    <scope>NUCLEOTIDE SEQUENCE</scope>
    <source>
        <strain evidence="2">ANT050790</strain>
    </source>
</reference>
<proteinExistence type="predicted"/>
<dbReference type="AlphaFoldDB" id="A0AA39QX83"/>